<dbReference type="Gene3D" id="3.40.1280.10">
    <property type="match status" value="1"/>
</dbReference>
<dbReference type="InterPro" id="IPR015947">
    <property type="entry name" value="PUA-like_sf"/>
</dbReference>
<evidence type="ECO:0000256" key="11">
    <source>
        <dbReference type="ARBA" id="ARBA00047944"/>
    </source>
</evidence>
<name>A0A1F4T4K5_UNCSA</name>
<dbReference type="Pfam" id="PF04452">
    <property type="entry name" value="Methyltrans_RNA"/>
    <property type="match status" value="1"/>
</dbReference>
<reference evidence="15 16" key="1">
    <citation type="journal article" date="2016" name="Nat. Commun.">
        <title>Thousands of microbial genomes shed light on interconnected biogeochemical processes in an aquifer system.</title>
        <authorList>
            <person name="Anantharaman K."/>
            <person name="Brown C.T."/>
            <person name="Hug L.A."/>
            <person name="Sharon I."/>
            <person name="Castelle C.J."/>
            <person name="Probst A.J."/>
            <person name="Thomas B.C."/>
            <person name="Singh A."/>
            <person name="Wilkins M.J."/>
            <person name="Karaoz U."/>
            <person name="Brodie E.L."/>
            <person name="Williams K.H."/>
            <person name="Hubbard S.S."/>
            <person name="Banfield J.F."/>
        </authorList>
    </citation>
    <scope>NUCLEOTIDE SEQUENCE [LARGE SCALE GENOMIC DNA]</scope>
</reference>
<gene>
    <name evidence="15" type="ORF">A3K49_00485</name>
</gene>
<accession>A0A1F4T4K5</accession>
<dbReference type="GO" id="GO:0005737">
    <property type="term" value="C:cytoplasm"/>
    <property type="evidence" value="ECO:0007669"/>
    <property type="project" value="UniProtKB-SubCell"/>
</dbReference>
<comment type="subcellular location">
    <subcellularLocation>
        <location evidence="1 12">Cytoplasm</location>
    </subcellularLocation>
</comment>
<keyword evidence="8 12" id="KW-0808">Transferase</keyword>
<dbReference type="InterPro" id="IPR006700">
    <property type="entry name" value="RsmE"/>
</dbReference>
<dbReference type="PANTHER" id="PTHR30027:SF3">
    <property type="entry name" value="16S RRNA (URACIL(1498)-N(3))-METHYLTRANSFERASE"/>
    <property type="match status" value="1"/>
</dbReference>
<dbReference type="InterPro" id="IPR046886">
    <property type="entry name" value="RsmE_MTase_dom"/>
</dbReference>
<evidence type="ECO:0000256" key="4">
    <source>
        <dbReference type="ARBA" id="ARBA00013673"/>
    </source>
</evidence>
<evidence type="ECO:0000313" key="16">
    <source>
        <dbReference type="Proteomes" id="UP000178602"/>
    </source>
</evidence>
<dbReference type="NCBIfam" id="TIGR00046">
    <property type="entry name" value="RsmE family RNA methyltransferase"/>
    <property type="match status" value="1"/>
</dbReference>
<dbReference type="PIRSF" id="PIRSF015601">
    <property type="entry name" value="MTase_slr0722"/>
    <property type="match status" value="1"/>
</dbReference>
<proteinExistence type="inferred from homology"/>
<evidence type="ECO:0000259" key="13">
    <source>
        <dbReference type="Pfam" id="PF04452"/>
    </source>
</evidence>
<keyword evidence="5 12" id="KW-0963">Cytoplasm</keyword>
<evidence type="ECO:0000256" key="6">
    <source>
        <dbReference type="ARBA" id="ARBA00022552"/>
    </source>
</evidence>
<keyword evidence="7 12" id="KW-0489">Methyltransferase</keyword>
<evidence type="ECO:0000256" key="3">
    <source>
        <dbReference type="ARBA" id="ARBA00012328"/>
    </source>
</evidence>
<keyword evidence="6 12" id="KW-0698">rRNA processing</keyword>
<dbReference type="EMBL" id="MEUG01000001">
    <property type="protein sequence ID" value="OGC27496.1"/>
    <property type="molecule type" value="Genomic_DNA"/>
</dbReference>
<evidence type="ECO:0000256" key="10">
    <source>
        <dbReference type="ARBA" id="ARBA00025699"/>
    </source>
</evidence>
<comment type="catalytic activity">
    <reaction evidence="11 12">
        <text>uridine(1498) in 16S rRNA + S-adenosyl-L-methionine = N(3)-methyluridine(1498) in 16S rRNA + S-adenosyl-L-homocysteine + H(+)</text>
        <dbReference type="Rhea" id="RHEA:42920"/>
        <dbReference type="Rhea" id="RHEA-COMP:10283"/>
        <dbReference type="Rhea" id="RHEA-COMP:10284"/>
        <dbReference type="ChEBI" id="CHEBI:15378"/>
        <dbReference type="ChEBI" id="CHEBI:57856"/>
        <dbReference type="ChEBI" id="CHEBI:59789"/>
        <dbReference type="ChEBI" id="CHEBI:65315"/>
        <dbReference type="ChEBI" id="CHEBI:74502"/>
        <dbReference type="EC" id="2.1.1.193"/>
    </reaction>
</comment>
<evidence type="ECO:0000313" key="15">
    <source>
        <dbReference type="EMBL" id="OGC27496.1"/>
    </source>
</evidence>
<dbReference type="SUPFAM" id="SSF88697">
    <property type="entry name" value="PUA domain-like"/>
    <property type="match status" value="1"/>
</dbReference>
<dbReference type="AlphaFoldDB" id="A0A1F4T4K5"/>
<dbReference type="InterPro" id="IPR029026">
    <property type="entry name" value="tRNA_m1G_MTases_N"/>
</dbReference>
<comment type="function">
    <text evidence="10 12">Specifically methylates the N3 position of the uracil ring of uridine 1498 (m3U1498) in 16S rRNA. Acts on the fully assembled 30S ribosomal subunit.</text>
</comment>
<dbReference type="Proteomes" id="UP000178602">
    <property type="component" value="Unassembled WGS sequence"/>
</dbReference>
<comment type="caution">
    <text evidence="15">The sequence shown here is derived from an EMBL/GenBank/DDBJ whole genome shotgun (WGS) entry which is preliminary data.</text>
</comment>
<evidence type="ECO:0000259" key="14">
    <source>
        <dbReference type="Pfam" id="PF20260"/>
    </source>
</evidence>
<organism evidence="15 16">
    <name type="scientific">candidate division WOR-1 bacterium RIFOXYC12_FULL_54_18</name>
    <dbReference type="NCBI Taxonomy" id="1802584"/>
    <lineage>
        <taxon>Bacteria</taxon>
        <taxon>Bacillati</taxon>
        <taxon>Saganbacteria</taxon>
    </lineage>
</organism>
<dbReference type="PANTHER" id="PTHR30027">
    <property type="entry name" value="RIBOSOMAL RNA SMALL SUBUNIT METHYLTRANSFERASE E"/>
    <property type="match status" value="1"/>
</dbReference>
<evidence type="ECO:0000256" key="7">
    <source>
        <dbReference type="ARBA" id="ARBA00022603"/>
    </source>
</evidence>
<dbReference type="InterPro" id="IPR029028">
    <property type="entry name" value="Alpha/beta_knot_MTases"/>
</dbReference>
<evidence type="ECO:0000256" key="8">
    <source>
        <dbReference type="ARBA" id="ARBA00022679"/>
    </source>
</evidence>
<feature type="domain" description="Ribosomal RNA small subunit methyltransferase E methyltransferase" evidence="13">
    <location>
        <begin position="69"/>
        <end position="226"/>
    </location>
</feature>
<evidence type="ECO:0000256" key="2">
    <source>
        <dbReference type="ARBA" id="ARBA00005528"/>
    </source>
</evidence>
<dbReference type="SUPFAM" id="SSF75217">
    <property type="entry name" value="alpha/beta knot"/>
    <property type="match status" value="1"/>
</dbReference>
<dbReference type="NCBIfam" id="NF008692">
    <property type="entry name" value="PRK11713.1-5"/>
    <property type="match status" value="1"/>
</dbReference>
<dbReference type="CDD" id="cd18084">
    <property type="entry name" value="RsmE-like"/>
    <property type="match status" value="1"/>
</dbReference>
<evidence type="ECO:0000256" key="1">
    <source>
        <dbReference type="ARBA" id="ARBA00004496"/>
    </source>
</evidence>
<dbReference type="Pfam" id="PF20260">
    <property type="entry name" value="PUA_4"/>
    <property type="match status" value="1"/>
</dbReference>
<evidence type="ECO:0000256" key="5">
    <source>
        <dbReference type="ARBA" id="ARBA00022490"/>
    </source>
</evidence>
<keyword evidence="9 12" id="KW-0949">S-adenosyl-L-methionine</keyword>
<dbReference type="InterPro" id="IPR046887">
    <property type="entry name" value="RsmE_PUA-like"/>
</dbReference>
<feature type="domain" description="Ribosomal RNA small subunit methyltransferase E PUA-like" evidence="14">
    <location>
        <begin position="14"/>
        <end position="60"/>
    </location>
</feature>
<dbReference type="GO" id="GO:0070042">
    <property type="term" value="F:rRNA (uridine-N3-)-methyltransferase activity"/>
    <property type="evidence" value="ECO:0007669"/>
    <property type="project" value="TreeGrafter"/>
</dbReference>
<dbReference type="GO" id="GO:0070475">
    <property type="term" value="P:rRNA base methylation"/>
    <property type="evidence" value="ECO:0007669"/>
    <property type="project" value="TreeGrafter"/>
</dbReference>
<evidence type="ECO:0000256" key="9">
    <source>
        <dbReference type="ARBA" id="ARBA00022691"/>
    </source>
</evidence>
<sequence>MHRLFVPKEQFPNITGSDLHYVKDVIRLKPGDDLELFDGHGFIYRVKIEQIGKEIITTRITERKRAESELKVKVTLAQALAKGQKMDFIVEKCTELGVASIIPMLTERTIPKQAKLDRWKKLAKEAAEQSGRGAIPEIFPPLPFEEVLKLGQDHEISLIPWELEKSLTLKDELKGLPASILLLIGPEGGFSRQEIDLAIKNGFKPITLGKRILRSETAGLASLAAIGYELG</sequence>
<protein>
    <recommendedName>
        <fullName evidence="4 12">Ribosomal RNA small subunit methyltransferase E</fullName>
        <ecNumber evidence="3 12">2.1.1.193</ecNumber>
    </recommendedName>
</protein>
<dbReference type="EC" id="2.1.1.193" evidence="3 12"/>
<comment type="similarity">
    <text evidence="2 12">Belongs to the RNA methyltransferase RsmE family.</text>
</comment>
<evidence type="ECO:0000256" key="12">
    <source>
        <dbReference type="PIRNR" id="PIRNR015601"/>
    </source>
</evidence>